<dbReference type="RefSeq" id="WP_117382097.1">
    <property type="nucleotide sequence ID" value="NZ_QWDE01000001.1"/>
</dbReference>
<keyword evidence="2" id="KW-1185">Reference proteome</keyword>
<evidence type="ECO:0000313" key="2">
    <source>
        <dbReference type="Proteomes" id="UP000260823"/>
    </source>
</evidence>
<accession>A0A3E2NVZ9</accession>
<dbReference type="AlphaFoldDB" id="A0A3E2NVZ9"/>
<dbReference type="Proteomes" id="UP000260823">
    <property type="component" value="Unassembled WGS sequence"/>
</dbReference>
<dbReference type="OrthoDB" id="923450at2"/>
<comment type="caution">
    <text evidence="1">The sequence shown here is derived from an EMBL/GenBank/DDBJ whole genome shotgun (WGS) entry which is preliminary data.</text>
</comment>
<evidence type="ECO:0000313" key="1">
    <source>
        <dbReference type="EMBL" id="RFZ85196.1"/>
    </source>
</evidence>
<sequence length="159" mass="17144">MKAGGNGAAQLTKFGGWNHAHPGNSGPSPDDVFLLIENLSQPDLVSTGATAIKYYRDSASITVVTSQGNYVVTVKDWGKLQAAYERFSDDPGGFDDEYRDFAGIYLQQYATANGSASIYALSQLLGASINVYREDRNLNGGSYYPVKNTGMLITPLNCQ</sequence>
<name>A0A3E2NVZ9_9SPHI</name>
<reference evidence="1 2" key="1">
    <citation type="submission" date="2018-08" db="EMBL/GenBank/DDBJ databases">
        <title>Mucilaginibacter terrae sp. nov., isolated from manganese diggings.</title>
        <authorList>
            <person name="Huang Y."/>
            <person name="Zhou Z."/>
        </authorList>
    </citation>
    <scope>NUCLEOTIDE SEQUENCE [LARGE SCALE GENOMIC DNA]</scope>
    <source>
        <strain evidence="1 2">ZH6</strain>
    </source>
</reference>
<gene>
    <name evidence="1" type="ORF">DYU05_06235</name>
</gene>
<organism evidence="1 2">
    <name type="scientific">Mucilaginibacter terrenus</name>
    <dbReference type="NCBI Taxonomy" id="2482727"/>
    <lineage>
        <taxon>Bacteria</taxon>
        <taxon>Pseudomonadati</taxon>
        <taxon>Bacteroidota</taxon>
        <taxon>Sphingobacteriia</taxon>
        <taxon>Sphingobacteriales</taxon>
        <taxon>Sphingobacteriaceae</taxon>
        <taxon>Mucilaginibacter</taxon>
    </lineage>
</organism>
<protein>
    <submittedName>
        <fullName evidence="1">Uncharacterized protein</fullName>
    </submittedName>
</protein>
<proteinExistence type="predicted"/>
<dbReference type="EMBL" id="QWDE01000001">
    <property type="protein sequence ID" value="RFZ85196.1"/>
    <property type="molecule type" value="Genomic_DNA"/>
</dbReference>